<dbReference type="PROSITE" id="PS00224">
    <property type="entry name" value="CLATHRIN_LIGHT_CHN_1"/>
    <property type="match status" value="1"/>
</dbReference>
<organism evidence="8 9">
    <name type="scientific">Xyrichtys novacula</name>
    <name type="common">Pearly razorfish</name>
    <name type="synonym">Hemipteronotus novacula</name>
    <dbReference type="NCBI Taxonomy" id="13765"/>
    <lineage>
        <taxon>Eukaryota</taxon>
        <taxon>Metazoa</taxon>
        <taxon>Chordata</taxon>
        <taxon>Craniata</taxon>
        <taxon>Vertebrata</taxon>
        <taxon>Euteleostomi</taxon>
        <taxon>Actinopterygii</taxon>
        <taxon>Neopterygii</taxon>
        <taxon>Teleostei</taxon>
        <taxon>Neoteleostei</taxon>
        <taxon>Acanthomorphata</taxon>
        <taxon>Eupercaria</taxon>
        <taxon>Labriformes</taxon>
        <taxon>Labridae</taxon>
        <taxon>Xyrichtys</taxon>
    </lineage>
</organism>
<dbReference type="GO" id="GO:0030132">
    <property type="term" value="C:clathrin coat of coated pit"/>
    <property type="evidence" value="ECO:0007669"/>
    <property type="project" value="InterPro"/>
</dbReference>
<dbReference type="GO" id="GO:0005198">
    <property type="term" value="F:structural molecule activity"/>
    <property type="evidence" value="ECO:0007669"/>
    <property type="project" value="InterPro"/>
</dbReference>
<comment type="subcellular location">
    <subcellularLocation>
        <location evidence="1 6">Cytoplasmic vesicle membrane</location>
        <topology evidence="1 6">Peripheral membrane protein</topology>
        <orientation evidence="1 6">Cytoplasmic side</orientation>
    </subcellularLocation>
    <subcellularLocation>
        <location evidence="6">Membrane</location>
        <location evidence="6">Coated pit</location>
        <topology evidence="6">Peripheral membrane protein</topology>
        <orientation evidence="6">Cytoplasmic side</orientation>
    </subcellularLocation>
    <text evidence="6">Cytoplasmic face of coated pits and vesicles.</text>
</comment>
<dbReference type="Pfam" id="PF01086">
    <property type="entry name" value="Clathrin_lg_ch"/>
    <property type="match status" value="1"/>
</dbReference>
<gene>
    <name evidence="8" type="ORF">XNOV1_A035606</name>
</gene>
<evidence type="ECO:0000256" key="3">
    <source>
        <dbReference type="ARBA" id="ARBA00023136"/>
    </source>
</evidence>
<evidence type="ECO:0000256" key="4">
    <source>
        <dbReference type="ARBA" id="ARBA00023176"/>
    </source>
</evidence>
<evidence type="ECO:0000313" key="9">
    <source>
        <dbReference type="Proteomes" id="UP001178508"/>
    </source>
</evidence>
<dbReference type="GO" id="GO:0099631">
    <property type="term" value="C:postsynaptic endocytic zone cytoplasmic component"/>
    <property type="evidence" value="ECO:0007669"/>
    <property type="project" value="TreeGrafter"/>
</dbReference>
<comment type="function">
    <text evidence="6">Clathrin is the major protein of the polyhedral coat of coated pits and vesicles.</text>
</comment>
<dbReference type="GO" id="GO:0030672">
    <property type="term" value="C:synaptic vesicle membrane"/>
    <property type="evidence" value="ECO:0007669"/>
    <property type="project" value="TreeGrafter"/>
</dbReference>
<dbReference type="Proteomes" id="UP001178508">
    <property type="component" value="Chromosome 6"/>
</dbReference>
<dbReference type="PANTHER" id="PTHR10639">
    <property type="entry name" value="CLATHRIN LIGHT CHAIN"/>
    <property type="match status" value="1"/>
</dbReference>
<dbReference type="GO" id="GO:0072583">
    <property type="term" value="P:clathrin-dependent endocytosis"/>
    <property type="evidence" value="ECO:0007669"/>
    <property type="project" value="TreeGrafter"/>
</dbReference>
<keyword evidence="5 6" id="KW-0968">Cytoplasmic vesicle</keyword>
<evidence type="ECO:0000256" key="2">
    <source>
        <dbReference type="ARBA" id="ARBA00005263"/>
    </source>
</evidence>
<proteinExistence type="inferred from homology"/>
<evidence type="ECO:0000313" key="8">
    <source>
        <dbReference type="EMBL" id="CAJ1058134.1"/>
    </source>
</evidence>
<evidence type="ECO:0000256" key="5">
    <source>
        <dbReference type="ARBA" id="ARBA00023329"/>
    </source>
</evidence>
<keyword evidence="9" id="KW-1185">Reference proteome</keyword>
<keyword evidence="3 6" id="KW-0472">Membrane</keyword>
<evidence type="ECO:0000256" key="1">
    <source>
        <dbReference type="ARBA" id="ARBA00004180"/>
    </source>
</evidence>
<dbReference type="AlphaFoldDB" id="A0AAV1FBP2"/>
<sequence>MADNGAHPTEEDPAAAFLAQQESEIAGIENDGEGFGVLEELGSEEPSEPQPEPEPVNYDDFAEEPATVNGDMFPESNGPTDNYAAIAQVDIQRQEPESLRKWREEQKTRLEALDSASKAAEAEWREKAKKELEDWHVHQNEQMEKNKANNRLCPSLARYHSASESLSFCPFLSLLPVKALRDNSLMRY</sequence>
<dbReference type="GO" id="GO:0030130">
    <property type="term" value="C:clathrin coat of trans-Golgi network vesicle"/>
    <property type="evidence" value="ECO:0007669"/>
    <property type="project" value="InterPro"/>
</dbReference>
<dbReference type="InterPro" id="IPR000996">
    <property type="entry name" value="Clathrin_L-chain"/>
</dbReference>
<dbReference type="GO" id="GO:0032050">
    <property type="term" value="F:clathrin heavy chain binding"/>
    <property type="evidence" value="ECO:0007669"/>
    <property type="project" value="TreeGrafter"/>
</dbReference>
<name>A0AAV1FBP2_XYRNO</name>
<dbReference type="EMBL" id="OY660869">
    <property type="protein sequence ID" value="CAJ1058134.1"/>
    <property type="molecule type" value="Genomic_DNA"/>
</dbReference>
<feature type="region of interest" description="Disordered" evidence="7">
    <location>
        <begin position="23"/>
        <end position="81"/>
    </location>
</feature>
<accession>A0AAV1FBP2</accession>
<dbReference type="PANTHER" id="PTHR10639:SF28">
    <property type="entry name" value="CLATHRIN LIGHT CHAIN B"/>
    <property type="match status" value="1"/>
</dbReference>
<evidence type="ECO:0000256" key="6">
    <source>
        <dbReference type="RuleBase" id="RU363137"/>
    </source>
</evidence>
<protein>
    <recommendedName>
        <fullName evidence="6">Clathrin light chain</fullName>
    </recommendedName>
</protein>
<reference evidence="8" key="1">
    <citation type="submission" date="2023-08" db="EMBL/GenBank/DDBJ databases">
        <authorList>
            <person name="Alioto T."/>
            <person name="Alioto T."/>
            <person name="Gomez Garrido J."/>
        </authorList>
    </citation>
    <scope>NUCLEOTIDE SEQUENCE</scope>
</reference>
<comment type="similarity">
    <text evidence="2 6">Belongs to the clathrin light chain family.</text>
</comment>
<keyword evidence="4 6" id="KW-0168">Coated pit</keyword>
<dbReference type="GO" id="GO:0006886">
    <property type="term" value="P:intracellular protein transport"/>
    <property type="evidence" value="ECO:0007669"/>
    <property type="project" value="InterPro"/>
</dbReference>
<evidence type="ECO:0000256" key="7">
    <source>
        <dbReference type="SAM" id="MobiDB-lite"/>
    </source>
</evidence>